<comment type="similarity">
    <text evidence="6">Belongs to the major facilitator superfamily. Allantoate permease family.</text>
</comment>
<dbReference type="InterPro" id="IPR020846">
    <property type="entry name" value="MFS_dom"/>
</dbReference>
<feature type="transmembrane region" description="Helical" evidence="8">
    <location>
        <begin position="126"/>
        <end position="143"/>
    </location>
</feature>
<reference evidence="11" key="1">
    <citation type="journal article" date="2017" name="Nat. Microbiol.">
        <title>Global analysis of biosynthetic gene clusters reveals vast potential of secondary metabolite production in Penicillium species.</title>
        <authorList>
            <person name="Nielsen J.C."/>
            <person name="Grijseels S."/>
            <person name="Prigent S."/>
            <person name="Ji B."/>
            <person name="Dainat J."/>
            <person name="Nielsen K.F."/>
            <person name="Frisvad J.C."/>
            <person name="Workman M."/>
            <person name="Nielsen J."/>
        </authorList>
    </citation>
    <scope>NUCLEOTIDE SEQUENCE [LARGE SCALE GENOMIC DNA]</scope>
    <source>
        <strain evidence="11">IBT 31811</strain>
    </source>
</reference>
<gene>
    <name evidence="10" type="ORF">PENANT_c061G07892</name>
</gene>
<keyword evidence="2" id="KW-0813">Transport</keyword>
<dbReference type="FunFam" id="1.20.1250.20:FF:000064">
    <property type="entry name" value="MFS allantoate transporter"/>
    <property type="match status" value="1"/>
</dbReference>
<accession>A0A1V6PQX0</accession>
<comment type="caution">
    <text evidence="10">The sequence shown here is derived from an EMBL/GenBank/DDBJ whole genome shotgun (WGS) entry which is preliminary data.</text>
</comment>
<feature type="transmembrane region" description="Helical" evidence="8">
    <location>
        <begin position="381"/>
        <end position="400"/>
    </location>
</feature>
<evidence type="ECO:0000256" key="8">
    <source>
        <dbReference type="SAM" id="Phobius"/>
    </source>
</evidence>
<dbReference type="PANTHER" id="PTHR43791:SF73">
    <property type="entry name" value="TRANSPORTER, PUTATIVE-RELATED"/>
    <property type="match status" value="1"/>
</dbReference>
<feature type="transmembrane region" description="Helical" evidence="8">
    <location>
        <begin position="98"/>
        <end position="119"/>
    </location>
</feature>
<dbReference type="InterPro" id="IPR036259">
    <property type="entry name" value="MFS_trans_sf"/>
</dbReference>
<dbReference type="STRING" id="416450.A0A1V6PQX0"/>
<evidence type="ECO:0000256" key="4">
    <source>
        <dbReference type="ARBA" id="ARBA00022989"/>
    </source>
</evidence>
<feature type="transmembrane region" description="Helical" evidence="8">
    <location>
        <begin position="219"/>
        <end position="239"/>
    </location>
</feature>
<feature type="transmembrane region" description="Helical" evidence="8">
    <location>
        <begin position="59"/>
        <end position="86"/>
    </location>
</feature>
<evidence type="ECO:0000313" key="10">
    <source>
        <dbReference type="EMBL" id="OQD79127.1"/>
    </source>
</evidence>
<dbReference type="Pfam" id="PF07690">
    <property type="entry name" value="MFS_1"/>
    <property type="match status" value="1"/>
</dbReference>
<sequence>MTTSSQDEISPVQNQEKKNRPAKTTRSKAVEFLENHANEETSFTYEEEKAVLRRIDKRVLLLLLWAYFFQQLDKSTLGYVSIFGISEDAHLVGKQYSWLGSILYLAQLVMQPLVALILVKLPSGKVLASAIFLWGSALTIMAACTDFGSLLGLRFVLGSFESFIAPCCVAITQMWWRRSEQTLRTSYWSAMNGVTAIVGSLVTYGLGHVHSHTLYRYQTIFMFCGLLTVVYSFLVFWLMPDSPMEANCLSDRERVIATERLRANQMGISTQVWRWDHVKEVALDLKTWIWFIATIAISIASGGISTFGSLIVKSFGFSSFQSILFNIPFGVIQVIAILITGYLATMTQRKGLVIAGVSVLPTIGTVLMLTVPRKQKGVLLFGYYLVSTLAAITPLLYAWSAQNTAGETKKKCTSGMVFIAMCAGNVIGPLLYSIEDAPLYRTGLIANLAMFVTVGAVCGFTPFYLMILNKKHEKRRLELGKTGPVADMSMLGKDQMKNTKAVEVEDIRDQKLSVEEDNGLHDMTDLKNEDFVYFLMGPIEYYRSMPSRNLAAIIINALNLWLKAPEASIIQISKIMHTRSTRVVNGEARVVNGEEAG</sequence>
<dbReference type="GO" id="GO:0016020">
    <property type="term" value="C:membrane"/>
    <property type="evidence" value="ECO:0007669"/>
    <property type="project" value="UniProtKB-SubCell"/>
</dbReference>
<evidence type="ECO:0000256" key="6">
    <source>
        <dbReference type="ARBA" id="ARBA00037968"/>
    </source>
</evidence>
<evidence type="ECO:0000256" key="7">
    <source>
        <dbReference type="SAM" id="MobiDB-lite"/>
    </source>
</evidence>
<dbReference type="Proteomes" id="UP000191672">
    <property type="component" value="Unassembled WGS sequence"/>
</dbReference>
<dbReference type="AlphaFoldDB" id="A0A1V6PQX0"/>
<feature type="domain" description="Major facilitator superfamily (MFS) profile" evidence="9">
    <location>
        <begin position="59"/>
        <end position="473"/>
    </location>
</feature>
<dbReference type="Gene3D" id="1.20.1250.20">
    <property type="entry name" value="MFS general substrate transporter like domains"/>
    <property type="match status" value="2"/>
</dbReference>
<feature type="transmembrane region" description="Helical" evidence="8">
    <location>
        <begin position="288"/>
        <end position="311"/>
    </location>
</feature>
<evidence type="ECO:0000256" key="1">
    <source>
        <dbReference type="ARBA" id="ARBA00004141"/>
    </source>
</evidence>
<evidence type="ECO:0000313" key="11">
    <source>
        <dbReference type="Proteomes" id="UP000191672"/>
    </source>
</evidence>
<dbReference type="InterPro" id="IPR011701">
    <property type="entry name" value="MFS"/>
</dbReference>
<organism evidence="10 11">
    <name type="scientific">Penicillium antarcticum</name>
    <dbReference type="NCBI Taxonomy" id="416450"/>
    <lineage>
        <taxon>Eukaryota</taxon>
        <taxon>Fungi</taxon>
        <taxon>Dikarya</taxon>
        <taxon>Ascomycota</taxon>
        <taxon>Pezizomycotina</taxon>
        <taxon>Eurotiomycetes</taxon>
        <taxon>Eurotiomycetidae</taxon>
        <taxon>Eurotiales</taxon>
        <taxon>Aspergillaceae</taxon>
        <taxon>Penicillium</taxon>
    </lineage>
</organism>
<proteinExistence type="inferred from homology"/>
<dbReference type="EMBL" id="MDYN01000061">
    <property type="protein sequence ID" value="OQD79127.1"/>
    <property type="molecule type" value="Genomic_DNA"/>
</dbReference>
<keyword evidence="11" id="KW-1185">Reference proteome</keyword>
<feature type="transmembrane region" description="Helical" evidence="8">
    <location>
        <begin position="351"/>
        <end position="369"/>
    </location>
</feature>
<dbReference type="PANTHER" id="PTHR43791">
    <property type="entry name" value="PERMEASE-RELATED"/>
    <property type="match status" value="1"/>
</dbReference>
<feature type="transmembrane region" description="Helical" evidence="8">
    <location>
        <begin position="155"/>
        <end position="176"/>
    </location>
</feature>
<dbReference type="SUPFAM" id="SSF103473">
    <property type="entry name" value="MFS general substrate transporter"/>
    <property type="match status" value="1"/>
</dbReference>
<keyword evidence="3 8" id="KW-0812">Transmembrane</keyword>
<feature type="compositionally biased region" description="Polar residues" evidence="7">
    <location>
        <begin position="1"/>
        <end position="14"/>
    </location>
</feature>
<evidence type="ECO:0000256" key="5">
    <source>
        <dbReference type="ARBA" id="ARBA00023136"/>
    </source>
</evidence>
<feature type="transmembrane region" description="Helical" evidence="8">
    <location>
        <begin position="188"/>
        <end position="207"/>
    </location>
</feature>
<evidence type="ECO:0000259" key="9">
    <source>
        <dbReference type="PROSITE" id="PS50850"/>
    </source>
</evidence>
<feature type="transmembrane region" description="Helical" evidence="8">
    <location>
        <begin position="444"/>
        <end position="467"/>
    </location>
</feature>
<keyword evidence="5 8" id="KW-0472">Membrane</keyword>
<feature type="transmembrane region" description="Helical" evidence="8">
    <location>
        <begin position="412"/>
        <end position="432"/>
    </location>
</feature>
<feature type="transmembrane region" description="Helical" evidence="8">
    <location>
        <begin position="323"/>
        <end position="344"/>
    </location>
</feature>
<protein>
    <recommendedName>
        <fullName evidence="9">Major facilitator superfamily (MFS) profile domain-containing protein</fullName>
    </recommendedName>
</protein>
<feature type="region of interest" description="Disordered" evidence="7">
    <location>
        <begin position="1"/>
        <end position="26"/>
    </location>
</feature>
<dbReference type="PROSITE" id="PS50850">
    <property type="entry name" value="MFS"/>
    <property type="match status" value="1"/>
</dbReference>
<dbReference type="GO" id="GO:0022857">
    <property type="term" value="F:transmembrane transporter activity"/>
    <property type="evidence" value="ECO:0007669"/>
    <property type="project" value="InterPro"/>
</dbReference>
<evidence type="ECO:0000256" key="3">
    <source>
        <dbReference type="ARBA" id="ARBA00022692"/>
    </source>
</evidence>
<comment type="subcellular location">
    <subcellularLocation>
        <location evidence="1">Membrane</location>
        <topology evidence="1">Multi-pass membrane protein</topology>
    </subcellularLocation>
</comment>
<evidence type="ECO:0000256" key="2">
    <source>
        <dbReference type="ARBA" id="ARBA00022448"/>
    </source>
</evidence>
<name>A0A1V6PQX0_9EURO</name>
<keyword evidence="4 8" id="KW-1133">Transmembrane helix</keyword>